<comment type="caution">
    <text evidence="1">The sequence shown here is derived from an EMBL/GenBank/DDBJ whole genome shotgun (WGS) entry which is preliminary data.</text>
</comment>
<protein>
    <recommendedName>
        <fullName evidence="2">Squalene cyclase C-terminal domain-containing protein</fullName>
    </recommendedName>
</protein>
<dbReference type="InterPro" id="IPR008930">
    <property type="entry name" value="Terpenoid_cyclase/PrenylTrfase"/>
</dbReference>
<dbReference type="SUPFAM" id="SSF48239">
    <property type="entry name" value="Terpenoid cyclases/Protein prenyltransferases"/>
    <property type="match status" value="1"/>
</dbReference>
<reference evidence="1" key="1">
    <citation type="journal article" date="2015" name="Nature">
        <title>Complex archaea that bridge the gap between prokaryotes and eukaryotes.</title>
        <authorList>
            <person name="Spang A."/>
            <person name="Saw J.H."/>
            <person name="Jorgensen S.L."/>
            <person name="Zaremba-Niedzwiedzka K."/>
            <person name="Martijn J."/>
            <person name="Lind A.E."/>
            <person name="van Eijk R."/>
            <person name="Schleper C."/>
            <person name="Guy L."/>
            <person name="Ettema T.J."/>
        </authorList>
    </citation>
    <scope>NUCLEOTIDE SEQUENCE</scope>
</reference>
<gene>
    <name evidence="1" type="ORF">LCGC14_2360400</name>
</gene>
<dbReference type="Gene3D" id="1.50.10.20">
    <property type="match status" value="1"/>
</dbReference>
<dbReference type="AlphaFoldDB" id="A0A0F9C6M1"/>
<proteinExistence type="predicted"/>
<name>A0A0F9C6M1_9ZZZZ</name>
<accession>A0A0F9C6M1</accession>
<dbReference type="EMBL" id="LAZR01034557">
    <property type="protein sequence ID" value="KKL44968.1"/>
    <property type="molecule type" value="Genomic_DNA"/>
</dbReference>
<evidence type="ECO:0000313" key="1">
    <source>
        <dbReference type="EMBL" id="KKL44968.1"/>
    </source>
</evidence>
<evidence type="ECO:0008006" key="2">
    <source>
        <dbReference type="Google" id="ProtNLM"/>
    </source>
</evidence>
<feature type="non-terminal residue" evidence="1">
    <location>
        <position position="122"/>
    </location>
</feature>
<sequence length="122" mass="12999">MKPTRAYSQAVGTGLCRALLVMLSVTLVPSAAPAAPADAQQVQPPTDRGVRAAIAKAVAYLYSKQDRQGYFVNPHSREYLGGGEALVALAMLKAGESPEQAKLKRTIGFLKTVQPGHTYTRS</sequence>
<organism evidence="1">
    <name type="scientific">marine sediment metagenome</name>
    <dbReference type="NCBI Taxonomy" id="412755"/>
    <lineage>
        <taxon>unclassified sequences</taxon>
        <taxon>metagenomes</taxon>
        <taxon>ecological metagenomes</taxon>
    </lineage>
</organism>